<feature type="region of interest" description="Disordered" evidence="1">
    <location>
        <begin position="242"/>
        <end position="279"/>
    </location>
</feature>
<organism evidence="2 3">
    <name type="scientific">Euplotes crassus</name>
    <dbReference type="NCBI Taxonomy" id="5936"/>
    <lineage>
        <taxon>Eukaryota</taxon>
        <taxon>Sar</taxon>
        <taxon>Alveolata</taxon>
        <taxon>Ciliophora</taxon>
        <taxon>Intramacronucleata</taxon>
        <taxon>Spirotrichea</taxon>
        <taxon>Hypotrichia</taxon>
        <taxon>Euplotida</taxon>
        <taxon>Euplotidae</taxon>
        <taxon>Moneuplotes</taxon>
    </lineage>
</organism>
<reference evidence="2" key="1">
    <citation type="submission" date="2023-07" db="EMBL/GenBank/DDBJ databases">
        <authorList>
            <consortium name="AG Swart"/>
            <person name="Singh M."/>
            <person name="Singh A."/>
            <person name="Seah K."/>
            <person name="Emmerich C."/>
        </authorList>
    </citation>
    <scope>NUCLEOTIDE SEQUENCE</scope>
    <source>
        <strain evidence="2">DP1</strain>
    </source>
</reference>
<dbReference type="AlphaFoldDB" id="A0AAD1U046"/>
<dbReference type="Proteomes" id="UP001295684">
    <property type="component" value="Unassembled WGS sequence"/>
</dbReference>
<evidence type="ECO:0000313" key="3">
    <source>
        <dbReference type="Proteomes" id="UP001295684"/>
    </source>
</evidence>
<gene>
    <name evidence="2" type="ORF">ECRASSUSDP1_LOCUS163</name>
</gene>
<feature type="compositionally biased region" description="Polar residues" evidence="1">
    <location>
        <begin position="242"/>
        <end position="254"/>
    </location>
</feature>
<protein>
    <submittedName>
        <fullName evidence="2">Uncharacterized protein</fullName>
    </submittedName>
</protein>
<name>A0AAD1U046_EUPCR</name>
<keyword evidence="3" id="KW-1185">Reference proteome</keyword>
<sequence length="279" mass="31950">MVFPKCQHTPCQKIASYYLTNKTIYVCSQDKFAQYPNHDSILLIPSDSISTIISIINECRKELLTYYTNQGLSDEFEKCKAFSISLHEQCEHVLTKLKTARLIKAACKYSSLLSESQDIEEILKTDTLFTRFAVAKSWNEAYASVTGQNQKSPELTAQELNKKYHQMLDKTSKKLGNQRKRIQKSHQLKIHNLNSCINSKLSQISDLNQHLKHQGKSHKAQIDHIKSAHLYELSLTNFTHCSTEPPTSAPQRQNPAHGAKNNLYRRRAPAQTGYNRQIK</sequence>
<evidence type="ECO:0000313" key="2">
    <source>
        <dbReference type="EMBL" id="CAI2358880.1"/>
    </source>
</evidence>
<evidence type="ECO:0000256" key="1">
    <source>
        <dbReference type="SAM" id="MobiDB-lite"/>
    </source>
</evidence>
<proteinExistence type="predicted"/>
<comment type="caution">
    <text evidence="2">The sequence shown here is derived from an EMBL/GenBank/DDBJ whole genome shotgun (WGS) entry which is preliminary data.</text>
</comment>
<accession>A0AAD1U046</accession>
<dbReference type="EMBL" id="CAMPGE010000157">
    <property type="protein sequence ID" value="CAI2358880.1"/>
    <property type="molecule type" value="Genomic_DNA"/>
</dbReference>